<comment type="caution">
    <text evidence="3">The sequence shown here is derived from an EMBL/GenBank/DDBJ whole genome shotgun (WGS) entry which is preliminary data.</text>
</comment>
<dbReference type="PANTHER" id="PTHR35174:SF3">
    <property type="entry name" value="BLL7171 PROTEIN"/>
    <property type="match status" value="1"/>
</dbReference>
<evidence type="ECO:0000313" key="4">
    <source>
        <dbReference type="Proteomes" id="UP001499979"/>
    </source>
</evidence>
<sequence length="113" mass="12178">MTTYAVLLPGDEATWESASEEQRAAMYARHGEFARLLEERGHQITGGAELTHSRAAKVVRADGVTDGPYAETVEQLTGFYTVETDDLDDLLEVCGLLAGPDGVVEVRATVDHG</sequence>
<dbReference type="InterPro" id="IPR005545">
    <property type="entry name" value="YCII"/>
</dbReference>
<name>A0ABN1UU51_9ACTN</name>
<dbReference type="SUPFAM" id="SSF54909">
    <property type="entry name" value="Dimeric alpha+beta barrel"/>
    <property type="match status" value="1"/>
</dbReference>
<proteinExistence type="inferred from homology"/>
<protein>
    <submittedName>
        <fullName evidence="3">YciI family protein</fullName>
    </submittedName>
</protein>
<evidence type="ECO:0000256" key="1">
    <source>
        <dbReference type="ARBA" id="ARBA00007689"/>
    </source>
</evidence>
<reference evidence="3 4" key="1">
    <citation type="journal article" date="2019" name="Int. J. Syst. Evol. Microbiol.">
        <title>The Global Catalogue of Microorganisms (GCM) 10K type strain sequencing project: providing services to taxonomists for standard genome sequencing and annotation.</title>
        <authorList>
            <consortium name="The Broad Institute Genomics Platform"/>
            <consortium name="The Broad Institute Genome Sequencing Center for Infectious Disease"/>
            <person name="Wu L."/>
            <person name="Ma J."/>
        </authorList>
    </citation>
    <scope>NUCLEOTIDE SEQUENCE [LARGE SCALE GENOMIC DNA]</scope>
    <source>
        <strain evidence="3 4">JCM 11813</strain>
    </source>
</reference>
<organism evidence="3 4">
    <name type="scientific">Nocardioides aquiterrae</name>
    <dbReference type="NCBI Taxonomy" id="203799"/>
    <lineage>
        <taxon>Bacteria</taxon>
        <taxon>Bacillati</taxon>
        <taxon>Actinomycetota</taxon>
        <taxon>Actinomycetes</taxon>
        <taxon>Propionibacteriales</taxon>
        <taxon>Nocardioidaceae</taxon>
        <taxon>Nocardioides</taxon>
    </lineage>
</organism>
<comment type="similarity">
    <text evidence="1">Belongs to the YciI family.</text>
</comment>
<evidence type="ECO:0000313" key="3">
    <source>
        <dbReference type="EMBL" id="GAA1165173.1"/>
    </source>
</evidence>
<dbReference type="InterPro" id="IPR011008">
    <property type="entry name" value="Dimeric_a/b-barrel"/>
</dbReference>
<evidence type="ECO:0000259" key="2">
    <source>
        <dbReference type="Pfam" id="PF03795"/>
    </source>
</evidence>
<dbReference type="Gene3D" id="3.30.70.1060">
    <property type="entry name" value="Dimeric alpha+beta barrel"/>
    <property type="match status" value="1"/>
</dbReference>
<dbReference type="Pfam" id="PF03795">
    <property type="entry name" value="YCII"/>
    <property type="match status" value="1"/>
</dbReference>
<dbReference type="RefSeq" id="WP_343911095.1">
    <property type="nucleotide sequence ID" value="NZ_BAAAJE010000034.1"/>
</dbReference>
<dbReference type="EMBL" id="BAAAJE010000034">
    <property type="protein sequence ID" value="GAA1165173.1"/>
    <property type="molecule type" value="Genomic_DNA"/>
</dbReference>
<gene>
    <name evidence="3" type="ORF">GCM10009606_48300</name>
</gene>
<feature type="domain" description="YCII-related" evidence="2">
    <location>
        <begin position="15"/>
        <end position="93"/>
    </location>
</feature>
<keyword evidence="4" id="KW-1185">Reference proteome</keyword>
<accession>A0ABN1UU51</accession>
<dbReference type="Proteomes" id="UP001499979">
    <property type="component" value="Unassembled WGS sequence"/>
</dbReference>
<dbReference type="PANTHER" id="PTHR35174">
    <property type="entry name" value="BLL7171 PROTEIN-RELATED"/>
    <property type="match status" value="1"/>
</dbReference>